<dbReference type="Gene3D" id="2.60.40.1120">
    <property type="entry name" value="Carboxypeptidase-like, regulatory domain"/>
    <property type="match status" value="1"/>
</dbReference>
<dbReference type="EMBL" id="BMME01000001">
    <property type="protein sequence ID" value="GGK13984.1"/>
    <property type="molecule type" value="Genomic_DNA"/>
</dbReference>
<evidence type="ECO:0000256" key="3">
    <source>
        <dbReference type="ARBA" id="ARBA00022452"/>
    </source>
</evidence>
<proteinExistence type="inferred from homology"/>
<evidence type="ECO:0000256" key="6">
    <source>
        <dbReference type="ARBA" id="ARBA00023136"/>
    </source>
</evidence>
<evidence type="ECO:0000313" key="15">
    <source>
        <dbReference type="Proteomes" id="UP000599009"/>
    </source>
</evidence>
<evidence type="ECO:0000256" key="9">
    <source>
        <dbReference type="RuleBase" id="RU003357"/>
    </source>
</evidence>
<evidence type="ECO:0000256" key="5">
    <source>
        <dbReference type="ARBA" id="ARBA00023077"/>
    </source>
</evidence>
<dbReference type="Pfam" id="PF07715">
    <property type="entry name" value="Plug"/>
    <property type="match status" value="1"/>
</dbReference>
<evidence type="ECO:0000256" key="10">
    <source>
        <dbReference type="SAM" id="MobiDB-lite"/>
    </source>
</evidence>
<dbReference type="PROSITE" id="PS52016">
    <property type="entry name" value="TONB_DEPENDENT_REC_3"/>
    <property type="match status" value="1"/>
</dbReference>
<dbReference type="Gene3D" id="2.40.170.20">
    <property type="entry name" value="TonB-dependent receptor, beta-barrel domain"/>
    <property type="match status" value="1"/>
</dbReference>
<comment type="similarity">
    <text evidence="8 9">Belongs to the TonB-dependent receptor family.</text>
</comment>
<evidence type="ECO:0000256" key="8">
    <source>
        <dbReference type="PROSITE-ProRule" id="PRU01360"/>
    </source>
</evidence>
<keyword evidence="4 8" id="KW-0812">Transmembrane</keyword>
<dbReference type="InterPro" id="IPR012910">
    <property type="entry name" value="Plug_dom"/>
</dbReference>
<keyword evidence="3 8" id="KW-1134">Transmembrane beta strand</keyword>
<dbReference type="Pfam" id="PF13715">
    <property type="entry name" value="CarbopepD_reg_2"/>
    <property type="match status" value="1"/>
</dbReference>
<feature type="signal peptide" evidence="11">
    <location>
        <begin position="1"/>
        <end position="23"/>
    </location>
</feature>
<dbReference type="NCBIfam" id="TIGR01782">
    <property type="entry name" value="TonB-Xanth-Caul"/>
    <property type="match status" value="1"/>
</dbReference>
<comment type="caution">
    <text evidence="14">The sequence shown here is derived from an EMBL/GenBank/DDBJ whole genome shotgun (WGS) entry which is preliminary data.</text>
</comment>
<dbReference type="PANTHER" id="PTHR40980:SF4">
    <property type="entry name" value="TONB-DEPENDENT RECEPTOR-LIKE BETA-BARREL DOMAIN-CONTAINING PROTEIN"/>
    <property type="match status" value="1"/>
</dbReference>
<organism evidence="14 15">
    <name type="scientific">Luteimonas terricola</name>
    <dbReference type="NCBI Taxonomy" id="645597"/>
    <lineage>
        <taxon>Bacteria</taxon>
        <taxon>Pseudomonadati</taxon>
        <taxon>Pseudomonadota</taxon>
        <taxon>Gammaproteobacteria</taxon>
        <taxon>Lysobacterales</taxon>
        <taxon>Lysobacteraceae</taxon>
        <taxon>Luteimonas</taxon>
    </lineage>
</organism>
<evidence type="ECO:0000256" key="11">
    <source>
        <dbReference type="SAM" id="SignalP"/>
    </source>
</evidence>
<dbReference type="InterPro" id="IPR037066">
    <property type="entry name" value="Plug_dom_sf"/>
</dbReference>
<dbReference type="InterPro" id="IPR036942">
    <property type="entry name" value="Beta-barrel_TonB_sf"/>
</dbReference>
<dbReference type="RefSeq" id="WP_132986778.1">
    <property type="nucleotide sequence ID" value="NZ_BMME01000001.1"/>
</dbReference>
<dbReference type="SUPFAM" id="SSF56935">
    <property type="entry name" value="Porins"/>
    <property type="match status" value="1"/>
</dbReference>
<feature type="domain" description="TonB-dependent receptor plug" evidence="13">
    <location>
        <begin position="156"/>
        <end position="253"/>
    </location>
</feature>
<keyword evidence="14" id="KW-0675">Receptor</keyword>
<dbReference type="InterPro" id="IPR000531">
    <property type="entry name" value="Beta-barrel_TonB"/>
</dbReference>
<dbReference type="InterPro" id="IPR039426">
    <property type="entry name" value="TonB-dep_rcpt-like"/>
</dbReference>
<evidence type="ECO:0000256" key="7">
    <source>
        <dbReference type="ARBA" id="ARBA00023237"/>
    </source>
</evidence>
<dbReference type="Pfam" id="PF00593">
    <property type="entry name" value="TonB_dep_Rec_b-barrel"/>
    <property type="match status" value="1"/>
</dbReference>
<keyword evidence="6 8" id="KW-0472">Membrane</keyword>
<evidence type="ECO:0000256" key="4">
    <source>
        <dbReference type="ARBA" id="ARBA00022692"/>
    </source>
</evidence>
<dbReference type="PANTHER" id="PTHR40980">
    <property type="entry name" value="PLUG DOMAIN-CONTAINING PROTEIN"/>
    <property type="match status" value="1"/>
</dbReference>
<dbReference type="SUPFAM" id="SSF49452">
    <property type="entry name" value="Starch-binding domain-like"/>
    <property type="match status" value="1"/>
</dbReference>
<accession>A0ABQ2EJM6</accession>
<dbReference type="InterPro" id="IPR013784">
    <property type="entry name" value="Carb-bd-like_fold"/>
</dbReference>
<dbReference type="Proteomes" id="UP000599009">
    <property type="component" value="Unassembled WGS sequence"/>
</dbReference>
<comment type="subcellular location">
    <subcellularLocation>
        <location evidence="1 8">Cell outer membrane</location>
        <topology evidence="1 8">Multi-pass membrane protein</topology>
    </subcellularLocation>
</comment>
<keyword evidence="11" id="KW-0732">Signal</keyword>
<evidence type="ECO:0000259" key="12">
    <source>
        <dbReference type="Pfam" id="PF00593"/>
    </source>
</evidence>
<keyword evidence="15" id="KW-1185">Reference proteome</keyword>
<feature type="region of interest" description="Disordered" evidence="10">
    <location>
        <begin position="24"/>
        <end position="43"/>
    </location>
</feature>
<protein>
    <submittedName>
        <fullName evidence="14">TonB-dependent receptor</fullName>
    </submittedName>
</protein>
<evidence type="ECO:0000256" key="1">
    <source>
        <dbReference type="ARBA" id="ARBA00004571"/>
    </source>
</evidence>
<name>A0ABQ2EJM6_9GAMM</name>
<evidence type="ECO:0000259" key="13">
    <source>
        <dbReference type="Pfam" id="PF07715"/>
    </source>
</evidence>
<feature type="domain" description="TonB-dependent receptor-like beta-barrel" evidence="12">
    <location>
        <begin position="438"/>
        <end position="950"/>
    </location>
</feature>
<keyword evidence="7 8" id="KW-0998">Cell outer membrane</keyword>
<sequence>MLKTTSLAAALALALTMQAQAHAQSTTDPVQQPDGAAGLQGDSGLGTVSGVVTDAGRGGYLVGAEVRVAGQNTVAVTGSDGSFALHRVPAGRHELVISYVGRPDMRQSVDVEAGRSASADIAMGQAGAAATLDSVVVVGTMMPIAESEYAALQAQRASNALVSVVAADSIGRFPDQNIAASISRLPGMAVERDQGQERYVNLRGAPARWTTIAFDGINVISPDGRTARLDTVPSSIASQVVARKAVTAAMPGETLAGNIDIITRSPFDYEGLKVGGDVGIGYNDLGGGSQYNWGGFISNRFADDRWGFLLGASKYSRDMITDNFETDLEVADDDVQPGGDQRVWADAHQNKLYRLTRENESFSGRLEFRPSDDHSFFLSSIYTEFSDHEMRNAMEFVLEEGVGYADTTAGNTPDKGRLYGVELSSTLNINNTVQSIFTTTLGGDQNFDKWRSKWRLNYTEAKDESGPSFKSSWASPDDRSQRPTVDYDFTDPHNNGVTLWDTIVNPDGSYSTGDLKRSLDSSDYEFGRFGTERGLARTDAFSGKIDLFRDFELFGRPTELQMGFQYDQRTKENNETEVRVTRAALEAAGVALPTMAEFASNVPYKGSLPLGYNFRYHHEGKAWGLLNGLLSQGLGKTQDAVPMEEWYEVSESIVALYAMATTHFDWGNVVAGVRGEYTDNESSAMAEDDDGFSKVTVEESGVEFFPSVHANWNLNDDMKLRFSVNTGSARPDYTDLRPNFAINDEDGEIDGGNPFATPEKAVGFDVYYEWYMRPQGFLSAGIYYKDLSDVLFDVEVPAFGSDALNAPGFDRSQYTYFTLANGGSGHIQGLELAYSQKFGALAEAFDLPMWVGDFGVSANVTFNDSEATTPDGRKVDLPGASDVIYNTSVYYEAFGLSARLSWQYRSEWLDSIGDGDAVGDAYWDEVGRLDLSVRYAFNDNFEVYFDANNLLDEPGARWSGHRSRTTEYEAFGKRYMVGLRFNF</sequence>
<gene>
    <name evidence="14" type="ORF">GCM10011394_24130</name>
</gene>
<reference evidence="15" key="1">
    <citation type="journal article" date="2019" name="Int. J. Syst. Evol. Microbiol.">
        <title>The Global Catalogue of Microorganisms (GCM) 10K type strain sequencing project: providing services to taxonomists for standard genome sequencing and annotation.</title>
        <authorList>
            <consortium name="The Broad Institute Genomics Platform"/>
            <consortium name="The Broad Institute Genome Sequencing Center for Infectious Disease"/>
            <person name="Wu L."/>
            <person name="Ma J."/>
        </authorList>
    </citation>
    <scope>NUCLEOTIDE SEQUENCE [LARGE SCALE GENOMIC DNA]</scope>
    <source>
        <strain evidence="15">CGMCC 1.8985</strain>
    </source>
</reference>
<feature type="region of interest" description="Disordered" evidence="10">
    <location>
        <begin position="462"/>
        <end position="490"/>
    </location>
</feature>
<feature type="chain" id="PRO_5045596816" evidence="11">
    <location>
        <begin position="24"/>
        <end position="983"/>
    </location>
</feature>
<keyword evidence="5 9" id="KW-0798">TonB box</keyword>
<dbReference type="Gene3D" id="2.170.130.10">
    <property type="entry name" value="TonB-dependent receptor, plug domain"/>
    <property type="match status" value="1"/>
</dbReference>
<evidence type="ECO:0000256" key="2">
    <source>
        <dbReference type="ARBA" id="ARBA00022448"/>
    </source>
</evidence>
<evidence type="ECO:0000313" key="14">
    <source>
        <dbReference type="EMBL" id="GGK13984.1"/>
    </source>
</evidence>
<keyword evidence="2 8" id="KW-0813">Transport</keyword>
<dbReference type="InterPro" id="IPR010104">
    <property type="entry name" value="TonB_rcpt_bac"/>
</dbReference>